<evidence type="ECO:0000313" key="1">
    <source>
        <dbReference type="EMBL" id="RYU14787.1"/>
    </source>
</evidence>
<dbReference type="Proteomes" id="UP000291189">
    <property type="component" value="Unassembled WGS sequence"/>
</dbReference>
<dbReference type="EMBL" id="SDPU01000009">
    <property type="protein sequence ID" value="RYU14787.1"/>
    <property type="molecule type" value="Genomic_DNA"/>
</dbReference>
<dbReference type="OrthoDB" id="384721at2"/>
<comment type="caution">
    <text evidence="1">The sequence shown here is derived from an EMBL/GenBank/DDBJ whole genome shotgun (WGS) entry which is preliminary data.</text>
</comment>
<gene>
    <name evidence="1" type="ORF">ETU37_02020</name>
</gene>
<dbReference type="AlphaFoldDB" id="A0A4Q5J7V8"/>
<keyword evidence="2" id="KW-1185">Reference proteome</keyword>
<protein>
    <submittedName>
        <fullName evidence="1">Uncharacterized protein</fullName>
    </submittedName>
</protein>
<name>A0A4Q5J7V8_9ACTN</name>
<reference evidence="1 2" key="1">
    <citation type="submission" date="2019-01" db="EMBL/GenBank/DDBJ databases">
        <title>Nocardioides guangzhouensis sp. nov., an actinobacterium isolated from soil.</title>
        <authorList>
            <person name="Fu Y."/>
            <person name="Cai Y."/>
            <person name="Lin Z."/>
            <person name="Chen P."/>
        </authorList>
    </citation>
    <scope>NUCLEOTIDE SEQUENCE [LARGE SCALE GENOMIC DNA]</scope>
    <source>
        <strain evidence="1 2">NBRC 105384</strain>
    </source>
</reference>
<organism evidence="1 2">
    <name type="scientific">Nocardioides iriomotensis</name>
    <dbReference type="NCBI Taxonomy" id="715784"/>
    <lineage>
        <taxon>Bacteria</taxon>
        <taxon>Bacillati</taxon>
        <taxon>Actinomycetota</taxon>
        <taxon>Actinomycetes</taxon>
        <taxon>Propionibacteriales</taxon>
        <taxon>Nocardioidaceae</taxon>
        <taxon>Nocardioides</taxon>
    </lineage>
</organism>
<proteinExistence type="predicted"/>
<sequence length="78" mass="7942">MTASAPAVVGDAVATIQAQDTEAVSVNEACSGDADEIAERTGYHVRFATVIYRGAPLSCAKPDGRGLSETPCSPRSGS</sequence>
<evidence type="ECO:0000313" key="2">
    <source>
        <dbReference type="Proteomes" id="UP000291189"/>
    </source>
</evidence>
<accession>A0A4Q5J7V8</accession>
<dbReference type="RefSeq" id="WP_129985210.1">
    <property type="nucleotide sequence ID" value="NZ_SDPU01000009.1"/>
</dbReference>